<protein>
    <recommendedName>
        <fullName evidence="3">DUF7356 domain-containing protein</fullName>
    </recommendedName>
</protein>
<feature type="compositionally biased region" description="Polar residues" evidence="1">
    <location>
        <begin position="162"/>
        <end position="171"/>
    </location>
</feature>
<dbReference type="EMBL" id="AC144737">
    <property type="protein sequence ID" value="AAT01366.1"/>
    <property type="molecule type" value="Genomic_DNA"/>
</dbReference>
<feature type="compositionally biased region" description="Polar residues" evidence="1">
    <location>
        <begin position="29"/>
        <end position="42"/>
    </location>
</feature>
<feature type="region of interest" description="Disordered" evidence="1">
    <location>
        <begin position="1"/>
        <end position="102"/>
    </location>
</feature>
<feature type="compositionally biased region" description="Acidic residues" evidence="1">
    <location>
        <begin position="425"/>
        <end position="438"/>
    </location>
</feature>
<keyword evidence="2" id="KW-1133">Transmembrane helix</keyword>
<feature type="region of interest" description="Disordered" evidence="1">
    <location>
        <begin position="406"/>
        <end position="449"/>
    </location>
</feature>
<feature type="compositionally biased region" description="Polar residues" evidence="1">
    <location>
        <begin position="410"/>
        <end position="423"/>
    </location>
</feature>
<keyword evidence="2" id="KW-0812">Transmembrane</keyword>
<proteinExistence type="predicted"/>
<dbReference type="Proteomes" id="UP000000763">
    <property type="component" value="Chromosome 5"/>
</dbReference>
<accession>Q75GN0</accession>
<feature type="domain" description="DUF7356" evidence="3">
    <location>
        <begin position="253"/>
        <end position="349"/>
    </location>
</feature>
<name>Q75GN0_ORYSJ</name>
<dbReference type="InterPro" id="IPR055780">
    <property type="entry name" value="DUF7356"/>
</dbReference>
<keyword evidence="2" id="KW-0472">Membrane</keyword>
<feature type="transmembrane region" description="Helical" evidence="2">
    <location>
        <begin position="369"/>
        <end position="392"/>
    </location>
</feature>
<dbReference type="AlphaFoldDB" id="Q75GN0"/>
<feature type="compositionally biased region" description="Polar residues" evidence="1">
    <location>
        <begin position="10"/>
        <end position="21"/>
    </location>
</feature>
<feature type="transmembrane region" description="Helical" evidence="2">
    <location>
        <begin position="110"/>
        <end position="130"/>
    </location>
</feature>
<evidence type="ECO:0000313" key="4">
    <source>
        <dbReference type="EMBL" id="AAT01366.1"/>
    </source>
</evidence>
<gene>
    <name evidence="4" type="primary">OSJNBa0018K15.9</name>
</gene>
<feature type="compositionally biased region" description="Pro residues" evidence="1">
    <location>
        <begin position="178"/>
        <end position="195"/>
    </location>
</feature>
<dbReference type="PANTHER" id="PTHR34200:SF2">
    <property type="entry name" value="TRANSMEMBRANE PROTEIN"/>
    <property type="match status" value="1"/>
</dbReference>
<dbReference type="PANTHER" id="PTHR34200">
    <property type="entry name" value="DENTIN SIALOPHOSPHOPROTEIN-LIKE ISOFORM X1"/>
    <property type="match status" value="1"/>
</dbReference>
<evidence type="ECO:0000259" key="3">
    <source>
        <dbReference type="Pfam" id="PF24053"/>
    </source>
</evidence>
<feature type="compositionally biased region" description="Pro residues" evidence="1">
    <location>
        <begin position="76"/>
        <end position="93"/>
    </location>
</feature>
<feature type="compositionally biased region" description="Basic and acidic residues" evidence="1">
    <location>
        <begin position="235"/>
        <end position="248"/>
    </location>
</feature>
<dbReference type="Pfam" id="PF24053">
    <property type="entry name" value="DUF7356"/>
    <property type="match status" value="1"/>
</dbReference>
<feature type="region of interest" description="Disordered" evidence="1">
    <location>
        <begin position="140"/>
        <end position="248"/>
    </location>
</feature>
<evidence type="ECO:0000256" key="2">
    <source>
        <dbReference type="SAM" id="Phobius"/>
    </source>
</evidence>
<reference evidence="5" key="2">
    <citation type="journal article" date="2008" name="Nucleic Acids Res.">
        <title>The rice annotation project database (RAP-DB): 2008 update.</title>
        <authorList>
            <consortium name="The rice annotation project (RAP)"/>
        </authorList>
    </citation>
    <scope>GENOME REANNOTATION</scope>
    <source>
        <strain evidence="5">cv. Nipponbare</strain>
    </source>
</reference>
<organism evidence="4 5">
    <name type="scientific">Oryza sativa subsp. japonica</name>
    <name type="common">Rice</name>
    <dbReference type="NCBI Taxonomy" id="39947"/>
    <lineage>
        <taxon>Eukaryota</taxon>
        <taxon>Viridiplantae</taxon>
        <taxon>Streptophyta</taxon>
        <taxon>Embryophyta</taxon>
        <taxon>Tracheophyta</taxon>
        <taxon>Spermatophyta</taxon>
        <taxon>Magnoliopsida</taxon>
        <taxon>Liliopsida</taxon>
        <taxon>Poales</taxon>
        <taxon>Poaceae</taxon>
        <taxon>BOP clade</taxon>
        <taxon>Oryzoideae</taxon>
        <taxon>Oryzeae</taxon>
        <taxon>Oryzinae</taxon>
        <taxon>Oryza</taxon>
        <taxon>Oryza sativa</taxon>
    </lineage>
</organism>
<sequence length="515" mass="54486">MHAENDVHSHSLSPKRTQPYTSGRELDGLNSTPNLAHQNCRISQIPIHRGASDLSPEAGPGARARPFSRADAIHAAPPPPEPTTSRLTPPPFPASDSAPRAAGSMGSRRFAAVVVVLLLALALIPGPAAAAGRALQGEKARPSEAAPAPTVAAGGSHKESAKSSNGQNPVTKETHHQTPPPAKPPKDQTPPPPPAVSESKGQKGDAGNNSGHPVPPTDAHKTSPPPEGPGPTGGKEQEGGAGGEKKNPTEEIKKVLSCEDAAEKCSVPGEITACLQVFKDGSIRPFVVVQNEGQNDVKVDVVIDGKMLPLQLAKGFSRQVNITYSNPNGVEITVKSGKGQCSLHTKQTVFDWQQQFQQFAAYATRANPIYGASFLVFTVVLVGVVCACCKFARRRASGVPYQQLEMGDQAPNSSGVENTTSTVDGWEDGWDDDWDDEEAAAKPSDKKPSGMLHRHKFDLIAGDDFKSEVVLKLNRNTVCSDKTMRGSVCPFAKQSMHATVKDSVLHCSHTVSSVK</sequence>
<evidence type="ECO:0000256" key="1">
    <source>
        <dbReference type="SAM" id="MobiDB-lite"/>
    </source>
</evidence>
<feature type="compositionally biased region" description="Basic and acidic residues" evidence="1">
    <location>
        <begin position="439"/>
        <end position="448"/>
    </location>
</feature>
<reference evidence="5" key="1">
    <citation type="journal article" date="2005" name="Nature">
        <title>The map-based sequence of the rice genome.</title>
        <authorList>
            <consortium name="International rice genome sequencing project (IRGSP)"/>
            <person name="Matsumoto T."/>
            <person name="Wu J."/>
            <person name="Kanamori H."/>
            <person name="Katayose Y."/>
            <person name="Fujisawa M."/>
            <person name="Namiki N."/>
            <person name="Mizuno H."/>
            <person name="Yamamoto K."/>
            <person name="Antonio B.A."/>
            <person name="Baba T."/>
            <person name="Sakata K."/>
            <person name="Nagamura Y."/>
            <person name="Aoki H."/>
            <person name="Arikawa K."/>
            <person name="Arita K."/>
            <person name="Bito T."/>
            <person name="Chiden Y."/>
            <person name="Fujitsuka N."/>
            <person name="Fukunaka R."/>
            <person name="Hamada M."/>
            <person name="Harada C."/>
            <person name="Hayashi A."/>
            <person name="Hijishita S."/>
            <person name="Honda M."/>
            <person name="Hosokawa S."/>
            <person name="Ichikawa Y."/>
            <person name="Idonuma A."/>
            <person name="Iijima M."/>
            <person name="Ikeda M."/>
            <person name="Ikeno M."/>
            <person name="Ito K."/>
            <person name="Ito S."/>
            <person name="Ito T."/>
            <person name="Ito Y."/>
            <person name="Ito Y."/>
            <person name="Iwabuchi A."/>
            <person name="Kamiya K."/>
            <person name="Karasawa W."/>
            <person name="Kurita K."/>
            <person name="Katagiri S."/>
            <person name="Kikuta A."/>
            <person name="Kobayashi H."/>
            <person name="Kobayashi N."/>
            <person name="Machita K."/>
            <person name="Maehara T."/>
            <person name="Masukawa M."/>
            <person name="Mizubayashi T."/>
            <person name="Mukai Y."/>
            <person name="Nagasaki H."/>
            <person name="Nagata Y."/>
            <person name="Naito S."/>
            <person name="Nakashima M."/>
            <person name="Nakama Y."/>
            <person name="Nakamichi Y."/>
            <person name="Nakamura M."/>
            <person name="Meguro A."/>
            <person name="Negishi M."/>
            <person name="Ohta I."/>
            <person name="Ohta T."/>
            <person name="Okamoto M."/>
            <person name="Ono N."/>
            <person name="Saji S."/>
            <person name="Sakaguchi M."/>
            <person name="Sakai K."/>
            <person name="Shibata M."/>
            <person name="Shimokawa T."/>
            <person name="Song J."/>
            <person name="Takazaki Y."/>
            <person name="Terasawa K."/>
            <person name="Tsugane M."/>
            <person name="Tsuji K."/>
            <person name="Ueda S."/>
            <person name="Waki K."/>
            <person name="Yamagata H."/>
            <person name="Yamamoto M."/>
            <person name="Yamamoto S."/>
            <person name="Yamane H."/>
            <person name="Yoshiki S."/>
            <person name="Yoshihara R."/>
            <person name="Yukawa K."/>
            <person name="Zhong H."/>
            <person name="Yano M."/>
            <person name="Yuan Q."/>
            <person name="Ouyang S."/>
            <person name="Liu J."/>
            <person name="Jones K.M."/>
            <person name="Gansberger K."/>
            <person name="Moffat K."/>
            <person name="Hill J."/>
            <person name="Bera J."/>
            <person name="Fadrosh D."/>
            <person name="Jin S."/>
            <person name="Johri S."/>
            <person name="Kim M."/>
            <person name="Overton L."/>
            <person name="Reardon M."/>
            <person name="Tsitrin T."/>
            <person name="Vuong H."/>
            <person name="Weaver B."/>
            <person name="Ciecko A."/>
            <person name="Tallon L."/>
            <person name="Jackson J."/>
            <person name="Pai G."/>
            <person name="Aken S.V."/>
            <person name="Utterback T."/>
            <person name="Reidmuller S."/>
            <person name="Feldblyum T."/>
            <person name="Hsiao J."/>
            <person name="Zismann V."/>
            <person name="Iobst S."/>
            <person name="de Vazeille A.R."/>
            <person name="Buell C.R."/>
            <person name="Ying K."/>
            <person name="Li Y."/>
            <person name="Lu T."/>
            <person name="Huang Y."/>
            <person name="Zhao Q."/>
            <person name="Feng Q."/>
            <person name="Zhang L."/>
            <person name="Zhu J."/>
            <person name="Weng Q."/>
            <person name="Mu J."/>
            <person name="Lu Y."/>
            <person name="Fan D."/>
            <person name="Liu Y."/>
            <person name="Guan J."/>
            <person name="Zhang Y."/>
            <person name="Yu S."/>
            <person name="Liu X."/>
            <person name="Zhang Y."/>
            <person name="Hong G."/>
            <person name="Han B."/>
            <person name="Choisne N."/>
            <person name="Demange N."/>
            <person name="Orjeda G."/>
            <person name="Samain S."/>
            <person name="Cattolico L."/>
            <person name="Pelletier E."/>
            <person name="Couloux A."/>
            <person name="Segurens B."/>
            <person name="Wincker P."/>
            <person name="D'Hont A."/>
            <person name="Scarpelli C."/>
            <person name="Weissenbach J."/>
            <person name="Salanoubat M."/>
            <person name="Quetier F."/>
            <person name="Yu Y."/>
            <person name="Kim H.R."/>
            <person name="Rambo T."/>
            <person name="Currie J."/>
            <person name="Collura K."/>
            <person name="Luo M."/>
            <person name="Yang T."/>
            <person name="Ammiraju J.S.S."/>
            <person name="Engler F."/>
            <person name="Soderlund C."/>
            <person name="Wing R.A."/>
            <person name="Palmer L.E."/>
            <person name="de la Bastide M."/>
            <person name="Spiegel L."/>
            <person name="Nascimento L."/>
            <person name="Zutavern T."/>
            <person name="O'Shaughnessy A."/>
            <person name="Dike S."/>
            <person name="Dedhia N."/>
            <person name="Preston R."/>
            <person name="Balija V."/>
            <person name="McCombie W.R."/>
            <person name="Chow T."/>
            <person name="Chen H."/>
            <person name="Chung M."/>
            <person name="Chen C."/>
            <person name="Shaw J."/>
            <person name="Wu H."/>
            <person name="Hsiao K."/>
            <person name="Chao Y."/>
            <person name="Chu M."/>
            <person name="Cheng C."/>
            <person name="Hour A."/>
            <person name="Lee P."/>
            <person name="Lin S."/>
            <person name="Lin Y."/>
            <person name="Liou J."/>
            <person name="Liu S."/>
            <person name="Hsing Y."/>
            <person name="Raghuvanshi S."/>
            <person name="Mohanty A."/>
            <person name="Bharti A.K."/>
            <person name="Gaur A."/>
            <person name="Gupta V."/>
            <person name="Kumar D."/>
            <person name="Ravi V."/>
            <person name="Vij S."/>
            <person name="Kapur A."/>
            <person name="Khurana P."/>
            <person name="Khurana P."/>
            <person name="Khurana J.P."/>
            <person name="Tyagi A.K."/>
            <person name="Gaikwad K."/>
            <person name="Singh A."/>
            <person name="Dalal V."/>
            <person name="Srivastava S."/>
            <person name="Dixit A."/>
            <person name="Pal A.K."/>
            <person name="Ghazi I.A."/>
            <person name="Yadav M."/>
            <person name="Pandit A."/>
            <person name="Bhargava A."/>
            <person name="Sureshbabu K."/>
            <person name="Batra K."/>
            <person name="Sharma T.R."/>
            <person name="Mohapatra T."/>
            <person name="Singh N.K."/>
            <person name="Messing J."/>
            <person name="Nelson A.B."/>
            <person name="Fuks G."/>
            <person name="Kavchok S."/>
            <person name="Keizer G."/>
            <person name="Linton E."/>
            <person name="Llaca V."/>
            <person name="Song R."/>
            <person name="Tanyolac B."/>
            <person name="Young S."/>
            <person name="Ho-Il K."/>
            <person name="Hahn J.H."/>
            <person name="Sangsakoo G."/>
            <person name="Vanavichit A."/>
            <person name="de Mattos Luiz.A.T."/>
            <person name="Zimmer P.D."/>
            <person name="Malone G."/>
            <person name="Dellagostin O."/>
            <person name="de Oliveira A.C."/>
            <person name="Bevan M."/>
            <person name="Bancroft I."/>
            <person name="Minx P."/>
            <person name="Cordum H."/>
            <person name="Wilson R."/>
            <person name="Cheng Z."/>
            <person name="Jin W."/>
            <person name="Jiang J."/>
            <person name="Leong S.A."/>
            <person name="Iwama H."/>
            <person name="Gojobori T."/>
            <person name="Itoh T."/>
            <person name="Niimura Y."/>
            <person name="Fujii Y."/>
            <person name="Habara T."/>
            <person name="Sakai H."/>
            <person name="Sato Y."/>
            <person name="Wilson G."/>
            <person name="Kumar K."/>
            <person name="McCouch S."/>
            <person name="Juretic N."/>
            <person name="Hoen D."/>
            <person name="Wright S."/>
            <person name="Bruskiewich R."/>
            <person name="Bureau T."/>
            <person name="Miyao A."/>
            <person name="Hirochika H."/>
            <person name="Nishikawa T."/>
            <person name="Kadowaki K."/>
            <person name="Sugiura M."/>
            <person name="Burr B."/>
            <person name="Sasaki T."/>
        </authorList>
    </citation>
    <scope>NUCLEOTIDE SEQUENCE [LARGE SCALE GENOMIC DNA]</scope>
    <source>
        <strain evidence="5">cv. Nipponbare</strain>
    </source>
</reference>
<evidence type="ECO:0000313" key="5">
    <source>
        <dbReference type="Proteomes" id="UP000000763"/>
    </source>
</evidence>